<dbReference type="GO" id="GO:0006629">
    <property type="term" value="P:lipid metabolic process"/>
    <property type="evidence" value="ECO:0007669"/>
    <property type="project" value="InterPro"/>
</dbReference>
<evidence type="ECO:0000256" key="4">
    <source>
        <dbReference type="ARBA" id="ARBA00022692"/>
    </source>
</evidence>
<proteinExistence type="inferred from homology"/>
<evidence type="ECO:0000256" key="5">
    <source>
        <dbReference type="ARBA" id="ARBA00022989"/>
    </source>
</evidence>
<dbReference type="Pfam" id="PF13813">
    <property type="entry name" value="MBOAT_2"/>
    <property type="match status" value="1"/>
</dbReference>
<protein>
    <recommendedName>
        <fullName evidence="8">Wax synthase domain-containing protein</fullName>
    </recommendedName>
</protein>
<feature type="transmembrane region" description="Helical" evidence="7">
    <location>
        <begin position="380"/>
        <end position="400"/>
    </location>
</feature>
<evidence type="ECO:0000313" key="10">
    <source>
        <dbReference type="Proteomes" id="UP000053599"/>
    </source>
</evidence>
<evidence type="ECO:0000256" key="2">
    <source>
        <dbReference type="ARBA" id="ARBA00007282"/>
    </source>
</evidence>
<dbReference type="STRING" id="1016849.A0A0D1X0F8"/>
<comment type="subcellular location">
    <subcellularLocation>
        <location evidence="1">Membrane</location>
        <topology evidence="1">Multi-pass membrane protein</topology>
    </subcellularLocation>
</comment>
<dbReference type="InterPro" id="IPR032805">
    <property type="entry name" value="Wax_synthase_dom"/>
</dbReference>
<sequence length="583" mass="65192">MAKEYVSLYRQILAERQRMYDAAIAAKEYTPFLYPWDMLPVTYLFLAIMITPRLPPMLARPTRYATFALILFHSLYLNVRRRTLWFAGGYGIGLATDWGIIMSAALLVFNDPARDFRRLETRPAEASTDVVANGTAGMLTPTKVKVDTDVVANGSARMLATSTGNASANIDLTQRRVPGVYTSTDTKQPSFPGSGQAASQPYTLIWQGFPYNKGLLHLIDWTVDLTTSFRGPNWNHRISTLGAIDASLPPDPSANGHADGSSQPTAVPKQSLRALQLRALQDFVISYLLLDLLKTTMITDPYFLGLSPLNSTTPWSWLARLNEVIPFATRFVRLWVSMTGVITALTFIFSLSPLFFTIILPKLVGVTTLTKSPLLEPWMYAPFWYPVTTSILQSGLAGFWGKFWHQMFRYGISEPSRVLIEWLKIDKRGQAARMIQLTLAFSLSGSIHTAGSYTTFSLTQSHPFSGALSFFFTQGVGVLLQSTLIKFLYRYVPQTRSLPRIVKQSTNLAFVLGFLYLTGPLLADDFARCGIWLFEPVPISILRAAGFGPGGKDEGWWTWYQEGSKWVGWHKGDGWWDSGLAIY</sequence>
<feature type="transmembrane region" description="Helical" evidence="7">
    <location>
        <begin position="434"/>
        <end position="456"/>
    </location>
</feature>
<dbReference type="GO" id="GO:0008374">
    <property type="term" value="F:O-acyltransferase activity"/>
    <property type="evidence" value="ECO:0007669"/>
    <property type="project" value="InterPro"/>
</dbReference>
<name>A0A0D1X0F8_9EURO</name>
<feature type="transmembrane region" description="Helical" evidence="7">
    <location>
        <begin position="85"/>
        <end position="109"/>
    </location>
</feature>
<gene>
    <name evidence="9" type="ORF">PV11_08406</name>
</gene>
<keyword evidence="4 7" id="KW-0812">Transmembrane</keyword>
<reference evidence="9 10" key="1">
    <citation type="submission" date="2015-01" db="EMBL/GenBank/DDBJ databases">
        <title>The Genome Sequence of Exophiala sideris CBS121828.</title>
        <authorList>
            <consortium name="The Broad Institute Genomics Platform"/>
            <person name="Cuomo C."/>
            <person name="de Hoog S."/>
            <person name="Gorbushina A."/>
            <person name="Stielow B."/>
            <person name="Teixiera M."/>
            <person name="Abouelleil A."/>
            <person name="Chapman S.B."/>
            <person name="Priest M."/>
            <person name="Young S.K."/>
            <person name="Wortman J."/>
            <person name="Nusbaum C."/>
            <person name="Birren B."/>
        </authorList>
    </citation>
    <scope>NUCLEOTIDE SEQUENCE [LARGE SCALE GENOMIC DNA]</scope>
    <source>
        <strain evidence="9 10">CBS 121828</strain>
    </source>
</reference>
<feature type="domain" description="Wax synthase" evidence="8">
    <location>
        <begin position="393"/>
        <end position="472"/>
    </location>
</feature>
<dbReference type="GO" id="GO:0016020">
    <property type="term" value="C:membrane"/>
    <property type="evidence" value="ECO:0007669"/>
    <property type="project" value="UniProtKB-SubCell"/>
</dbReference>
<dbReference type="EMBL" id="KN846953">
    <property type="protein sequence ID" value="KIV80941.1"/>
    <property type="molecule type" value="Genomic_DNA"/>
</dbReference>
<evidence type="ECO:0000256" key="7">
    <source>
        <dbReference type="SAM" id="Phobius"/>
    </source>
</evidence>
<dbReference type="InterPro" id="IPR044851">
    <property type="entry name" value="Wax_synthase"/>
</dbReference>
<organism evidence="9 10">
    <name type="scientific">Exophiala sideris</name>
    <dbReference type="NCBI Taxonomy" id="1016849"/>
    <lineage>
        <taxon>Eukaryota</taxon>
        <taxon>Fungi</taxon>
        <taxon>Dikarya</taxon>
        <taxon>Ascomycota</taxon>
        <taxon>Pezizomycotina</taxon>
        <taxon>Eurotiomycetes</taxon>
        <taxon>Chaetothyriomycetidae</taxon>
        <taxon>Chaetothyriales</taxon>
        <taxon>Herpotrichiellaceae</taxon>
        <taxon>Exophiala</taxon>
    </lineage>
</organism>
<dbReference type="PANTHER" id="PTHR31595">
    <property type="entry name" value="LONG-CHAIN-ALCOHOL O-FATTY-ACYLTRANSFERASE 3-RELATED"/>
    <property type="match status" value="1"/>
</dbReference>
<evidence type="ECO:0000259" key="8">
    <source>
        <dbReference type="Pfam" id="PF13813"/>
    </source>
</evidence>
<dbReference type="OrthoDB" id="2796277at2759"/>
<dbReference type="Proteomes" id="UP000053599">
    <property type="component" value="Unassembled WGS sequence"/>
</dbReference>
<keyword evidence="3" id="KW-0808">Transferase</keyword>
<dbReference type="PANTHER" id="PTHR31595:SF67">
    <property type="entry name" value="WAX SYNTHASE DOMAIN-CONTAINING PROTEIN"/>
    <property type="match status" value="1"/>
</dbReference>
<keyword evidence="6 7" id="KW-0472">Membrane</keyword>
<evidence type="ECO:0000256" key="3">
    <source>
        <dbReference type="ARBA" id="ARBA00022679"/>
    </source>
</evidence>
<evidence type="ECO:0000256" key="1">
    <source>
        <dbReference type="ARBA" id="ARBA00004141"/>
    </source>
</evidence>
<evidence type="ECO:0000313" key="9">
    <source>
        <dbReference type="EMBL" id="KIV80941.1"/>
    </source>
</evidence>
<accession>A0A0D1X0F8</accession>
<feature type="transmembrane region" description="Helical" evidence="7">
    <location>
        <begin position="334"/>
        <end position="360"/>
    </location>
</feature>
<dbReference type="AlphaFoldDB" id="A0A0D1X0F8"/>
<comment type="similarity">
    <text evidence="2">Belongs to the wax synthase family.</text>
</comment>
<feature type="transmembrane region" description="Helical" evidence="7">
    <location>
        <begin position="32"/>
        <end position="50"/>
    </location>
</feature>
<feature type="transmembrane region" description="Helical" evidence="7">
    <location>
        <begin position="501"/>
        <end position="523"/>
    </location>
</feature>
<evidence type="ECO:0000256" key="6">
    <source>
        <dbReference type="ARBA" id="ARBA00023136"/>
    </source>
</evidence>
<keyword evidence="5 7" id="KW-1133">Transmembrane helix</keyword>
<dbReference type="HOGENOM" id="CLU_021051_1_1_1"/>
<feature type="transmembrane region" description="Helical" evidence="7">
    <location>
        <begin position="468"/>
        <end position="489"/>
    </location>
</feature>